<dbReference type="OrthoDB" id="104289at2"/>
<accession>A0A1N6M3E6</accession>
<evidence type="ECO:0000313" key="2">
    <source>
        <dbReference type="EMBL" id="SIO93962.1"/>
    </source>
</evidence>
<evidence type="ECO:0000259" key="1">
    <source>
        <dbReference type="Pfam" id="PF13676"/>
    </source>
</evidence>
<proteinExistence type="predicted"/>
<dbReference type="EMBL" id="FSSB01000010">
    <property type="protein sequence ID" value="SIO93962.1"/>
    <property type="molecule type" value="Genomic_DNA"/>
</dbReference>
<protein>
    <recommendedName>
        <fullName evidence="1">TIR domain-containing protein</fullName>
    </recommendedName>
</protein>
<dbReference type="InterPro" id="IPR041160">
    <property type="entry name" value="LD_cluster2"/>
</dbReference>
<sequence length="659" mass="75774">MSKIFNQIFFVWHPDDREKVKPYYDYFLDNLSRDVLKPMSRSINFPIFYRTSSTSSVPKPIYTVNDNKNIVFCFSSISVVGDYNWKEYYLKLFDNDSIIIPIALDKDYSFKLGGDFSYLNFIRECDFSPEIKMTEFLVSTVQSILKKLNIVPDTNGDSATIKLFLSHAKNDSWAEDIAKFLKNIIDNTSLDNFFDAQNIHAGFQFSEEIKRGIEKSTLISIQSDSYSSRYWCQKEIHYAKEKNIPIIVVSTLKFGEDRIFPYSTNVPSINIDANTPLTKEDAYNILEASLLETLKIIYNRSMLSKYSDKNTHVLSRSPEPFDLKCIHRSGKKLINRIIYPDPPLYEFETQLFDDFGIDVVTPLTDQELDLTGFKLGISISEPDEKEMLDLGLNSIHFKHISQAIAQHVLFKNGTLVYGGDLRPEGHTKYIFDEANVVKDRKSSDKSTINLINFLAWPIYLLDSDNTKLWKAQYTDIATFELVPPPKISDVTYDDQLFLPYDTINNKYVWGESLTSMRKMLTVQVDARIFVSGKIKNYKGICPGVFEEILLSITFDKPLYLLGAFGGITGRVCNIIESNIYSEDLTFEWQKKNNKDYGNLNRLSQFSWSDSLDIIKGVSIELLSDNNGLSVEENKLLFHTLDINEALMLIFKGIKIINEK</sequence>
<dbReference type="GO" id="GO:0007165">
    <property type="term" value="P:signal transduction"/>
    <property type="evidence" value="ECO:0007669"/>
    <property type="project" value="InterPro"/>
</dbReference>
<dbReference type="AlphaFoldDB" id="A0A1N6M3E6"/>
<gene>
    <name evidence="2" type="ORF">VSP9026_01643</name>
</gene>
<dbReference type="RefSeq" id="WP_159439451.1">
    <property type="nucleotide sequence ID" value="NZ_AP024907.1"/>
</dbReference>
<dbReference type="SUPFAM" id="SSF52200">
    <property type="entry name" value="Toll/Interleukin receptor TIR domain"/>
    <property type="match status" value="1"/>
</dbReference>
<dbReference type="InterPro" id="IPR035897">
    <property type="entry name" value="Toll_tir_struct_dom_sf"/>
</dbReference>
<dbReference type="Gene3D" id="3.40.50.10140">
    <property type="entry name" value="Toll/interleukin-1 receptor homology (TIR) domain"/>
    <property type="match status" value="1"/>
</dbReference>
<feature type="domain" description="TIR" evidence="1">
    <location>
        <begin position="164"/>
        <end position="249"/>
    </location>
</feature>
<dbReference type="Proteomes" id="UP000184774">
    <property type="component" value="Unassembled WGS sequence"/>
</dbReference>
<dbReference type="Pfam" id="PF18163">
    <property type="entry name" value="LD_cluster2"/>
    <property type="match status" value="1"/>
</dbReference>
<dbReference type="InterPro" id="IPR000157">
    <property type="entry name" value="TIR_dom"/>
</dbReference>
<name>A0A1N6M3E6_9VIBR</name>
<organism evidence="2 3">
    <name type="scientific">Vibrio spartinae</name>
    <dbReference type="NCBI Taxonomy" id="1918945"/>
    <lineage>
        <taxon>Bacteria</taxon>
        <taxon>Pseudomonadati</taxon>
        <taxon>Pseudomonadota</taxon>
        <taxon>Gammaproteobacteria</taxon>
        <taxon>Vibrionales</taxon>
        <taxon>Vibrionaceae</taxon>
        <taxon>Vibrio</taxon>
    </lineage>
</organism>
<evidence type="ECO:0000313" key="3">
    <source>
        <dbReference type="Proteomes" id="UP000184774"/>
    </source>
</evidence>
<dbReference type="Pfam" id="PF13676">
    <property type="entry name" value="TIR_2"/>
    <property type="match status" value="1"/>
</dbReference>
<reference evidence="2 3" key="1">
    <citation type="submission" date="2016-12" db="EMBL/GenBank/DDBJ databases">
        <authorList>
            <person name="Song W.-J."/>
            <person name="Kurnit D.M."/>
        </authorList>
    </citation>
    <scope>NUCLEOTIDE SEQUENCE [LARGE SCALE GENOMIC DNA]</scope>
    <source>
        <strain evidence="2 3">CECT 9026</strain>
    </source>
</reference>